<evidence type="ECO:0000256" key="7">
    <source>
        <dbReference type="HAMAP-Rule" id="MF_01183"/>
    </source>
</evidence>
<comment type="catalytic activity">
    <reaction evidence="7">
        <text>[protein]-peptidylproline (omega=180) = [protein]-peptidylproline (omega=0)</text>
        <dbReference type="Rhea" id="RHEA:16237"/>
        <dbReference type="Rhea" id="RHEA-COMP:10747"/>
        <dbReference type="Rhea" id="RHEA-COMP:10748"/>
        <dbReference type="ChEBI" id="CHEBI:83833"/>
        <dbReference type="ChEBI" id="CHEBI:83834"/>
        <dbReference type="EC" id="5.2.1.8"/>
    </reaction>
</comment>
<comment type="function">
    <text evidence="7">Chaperone involved in the correct folding and assembly of outer membrane proteins. Recognizes specific patterns of aromatic residues and the orientation of their side chains, which are found more frequently in integral outer membrane proteins. May act in both early periplasmic and late outer membrane-associated steps of protein maturation.</text>
</comment>
<dbReference type="NCBIfam" id="NF008038">
    <property type="entry name" value="PRK10770.1"/>
    <property type="match status" value="1"/>
</dbReference>
<dbReference type="GO" id="GO:0043165">
    <property type="term" value="P:Gram-negative-bacterium-type cell outer membrane assembly"/>
    <property type="evidence" value="ECO:0007669"/>
    <property type="project" value="InterPro"/>
</dbReference>
<dbReference type="HAMAP" id="MF_01183">
    <property type="entry name" value="Chaperone_SurA"/>
    <property type="match status" value="1"/>
</dbReference>
<evidence type="ECO:0000256" key="5">
    <source>
        <dbReference type="ARBA" id="ARBA00023186"/>
    </source>
</evidence>
<organism evidence="9 10">
    <name type="scientific">Idiomarina xiamenensis 10-D-4</name>
    <dbReference type="NCBI Taxonomy" id="740709"/>
    <lineage>
        <taxon>Bacteria</taxon>
        <taxon>Pseudomonadati</taxon>
        <taxon>Pseudomonadota</taxon>
        <taxon>Gammaproteobacteria</taxon>
        <taxon>Alteromonadales</taxon>
        <taxon>Idiomarinaceae</taxon>
        <taxon>Idiomarina</taxon>
    </lineage>
</organism>
<evidence type="ECO:0000256" key="1">
    <source>
        <dbReference type="ARBA" id="ARBA00022729"/>
    </source>
</evidence>
<keyword evidence="10" id="KW-1185">Reference proteome</keyword>
<dbReference type="Pfam" id="PF09312">
    <property type="entry name" value="SurA_N"/>
    <property type="match status" value="1"/>
</dbReference>
<dbReference type="GO" id="GO:0003755">
    <property type="term" value="F:peptidyl-prolyl cis-trans isomerase activity"/>
    <property type="evidence" value="ECO:0007669"/>
    <property type="project" value="UniProtKB-UniRule"/>
</dbReference>
<comment type="subcellular location">
    <subcellularLocation>
        <location evidence="7">Periplasm</location>
    </subcellularLocation>
    <text evidence="7">Is capable of associating with the outer membrane.</text>
</comment>
<comment type="caution">
    <text evidence="9">The sequence shown here is derived from an EMBL/GenBank/DDBJ whole genome shotgun (WGS) entry which is preliminary data.</text>
</comment>
<dbReference type="OrthoDB" id="14196at2"/>
<keyword evidence="6 7" id="KW-0413">Isomerase</keyword>
<dbReference type="Gene3D" id="1.10.4030.10">
    <property type="entry name" value="Porin chaperone SurA, peptide-binding domain"/>
    <property type="match status" value="2"/>
</dbReference>
<dbReference type="PATRIC" id="fig|740709.3.peg.47"/>
<proteinExistence type="inferred from homology"/>
<dbReference type="AlphaFoldDB" id="K2KLL2"/>
<dbReference type="Proteomes" id="UP000014115">
    <property type="component" value="Unassembled WGS sequence"/>
</dbReference>
<dbReference type="GO" id="GO:0050821">
    <property type="term" value="P:protein stabilization"/>
    <property type="evidence" value="ECO:0007669"/>
    <property type="project" value="InterPro"/>
</dbReference>
<dbReference type="STRING" id="740709.A10D4_00235"/>
<comment type="domain">
    <text evidence="7">The PPIase activity resides only in the second parvulin domain. The N-terminal region and the C-terminal tail are necessary and sufficient for the chaperone activity of SurA. The PPIase activity is dispensable for SurA to function as a chaperone. The N-terminal region and the C-terminal tail are also required for porin recognition.</text>
</comment>
<dbReference type="InterPro" id="IPR023034">
    <property type="entry name" value="PPIase_SurA"/>
</dbReference>
<dbReference type="PANTHER" id="PTHR47637">
    <property type="entry name" value="CHAPERONE SURA"/>
    <property type="match status" value="1"/>
</dbReference>
<feature type="domain" description="PpiC" evidence="8">
    <location>
        <begin position="283"/>
        <end position="383"/>
    </location>
</feature>
<name>K2KLL2_9GAMM</name>
<dbReference type="PROSITE" id="PS50198">
    <property type="entry name" value="PPIC_PPIASE_2"/>
    <property type="match status" value="2"/>
</dbReference>
<keyword evidence="1 7" id="KW-0732">Signal</keyword>
<evidence type="ECO:0000256" key="6">
    <source>
        <dbReference type="ARBA" id="ARBA00023235"/>
    </source>
</evidence>
<dbReference type="EMBL" id="AMRG01000001">
    <property type="protein sequence ID" value="EKE87477.1"/>
    <property type="molecule type" value="Genomic_DNA"/>
</dbReference>
<feature type="signal peptide" evidence="7">
    <location>
        <begin position="1"/>
        <end position="21"/>
    </location>
</feature>
<dbReference type="Gene3D" id="3.10.50.40">
    <property type="match status" value="2"/>
</dbReference>
<dbReference type="eggNOG" id="COG0760">
    <property type="taxonomic scope" value="Bacteria"/>
</dbReference>
<evidence type="ECO:0000259" key="8">
    <source>
        <dbReference type="PROSITE" id="PS50198"/>
    </source>
</evidence>
<keyword evidence="4 7" id="KW-0697">Rotamase</keyword>
<keyword evidence="2 7" id="KW-0677">Repeat</keyword>
<evidence type="ECO:0000256" key="2">
    <source>
        <dbReference type="ARBA" id="ARBA00022737"/>
    </source>
</evidence>
<evidence type="ECO:0000256" key="4">
    <source>
        <dbReference type="ARBA" id="ARBA00023110"/>
    </source>
</evidence>
<evidence type="ECO:0000256" key="3">
    <source>
        <dbReference type="ARBA" id="ARBA00022764"/>
    </source>
</evidence>
<dbReference type="SUPFAM" id="SSF54534">
    <property type="entry name" value="FKBP-like"/>
    <property type="match status" value="2"/>
</dbReference>
<protein>
    <recommendedName>
        <fullName evidence="7">Chaperone SurA</fullName>
    </recommendedName>
    <alternativeName>
        <fullName evidence="7">Peptidyl-prolyl cis-trans isomerase SurA</fullName>
        <shortName evidence="7">PPIase SurA</shortName>
        <ecNumber evidence="7">5.2.1.8</ecNumber>
    </alternativeName>
    <alternativeName>
        <fullName evidence="7">Rotamase SurA</fullName>
    </alternativeName>
</protein>
<dbReference type="GO" id="GO:0030288">
    <property type="term" value="C:outer membrane-bounded periplasmic space"/>
    <property type="evidence" value="ECO:0007669"/>
    <property type="project" value="InterPro"/>
</dbReference>
<dbReference type="PANTHER" id="PTHR47637:SF1">
    <property type="entry name" value="CHAPERONE SURA"/>
    <property type="match status" value="1"/>
</dbReference>
<dbReference type="EC" id="5.2.1.8" evidence="7"/>
<dbReference type="InterPro" id="IPR023058">
    <property type="entry name" value="PPIase_PpiC_CS"/>
</dbReference>
<dbReference type="GO" id="GO:0051082">
    <property type="term" value="F:unfolded protein binding"/>
    <property type="evidence" value="ECO:0007669"/>
    <property type="project" value="UniProtKB-UniRule"/>
</dbReference>
<dbReference type="RefSeq" id="WP_008486965.1">
    <property type="nucleotide sequence ID" value="NZ_AMRG01000001.1"/>
</dbReference>
<dbReference type="InterPro" id="IPR027304">
    <property type="entry name" value="Trigger_fact/SurA_dom_sf"/>
</dbReference>
<dbReference type="InterPro" id="IPR000297">
    <property type="entry name" value="PPIase_PpiC"/>
</dbReference>
<accession>K2KLL2</accession>
<dbReference type="PROSITE" id="PS01096">
    <property type="entry name" value="PPIC_PPIASE_1"/>
    <property type="match status" value="1"/>
</dbReference>
<dbReference type="Pfam" id="PF00639">
    <property type="entry name" value="Rotamase"/>
    <property type="match status" value="2"/>
</dbReference>
<evidence type="ECO:0000313" key="10">
    <source>
        <dbReference type="Proteomes" id="UP000014115"/>
    </source>
</evidence>
<feature type="chain" id="PRO_5009015951" description="Chaperone SurA" evidence="7">
    <location>
        <begin position="22"/>
        <end position="429"/>
    </location>
</feature>
<keyword evidence="3 7" id="KW-0574">Periplasm</keyword>
<feature type="domain" description="PpiC" evidence="8">
    <location>
        <begin position="173"/>
        <end position="274"/>
    </location>
</feature>
<dbReference type="GO" id="GO:0006457">
    <property type="term" value="P:protein folding"/>
    <property type="evidence" value="ECO:0007669"/>
    <property type="project" value="UniProtKB-UniRule"/>
</dbReference>
<keyword evidence="5 7" id="KW-0143">Chaperone</keyword>
<reference evidence="9 10" key="1">
    <citation type="journal article" date="2012" name="J. Bacteriol.">
        <title>Genome Sequence of Idiomarina xiamenensis Type Strain 10-D-4.</title>
        <authorList>
            <person name="Lai Q."/>
            <person name="Wang L."/>
            <person name="Wang W."/>
            <person name="Shao Z."/>
        </authorList>
    </citation>
    <scope>NUCLEOTIDE SEQUENCE [LARGE SCALE GENOMIC DNA]</scope>
    <source>
        <strain evidence="9 10">10-D-4</strain>
    </source>
</reference>
<dbReference type="InterPro" id="IPR015391">
    <property type="entry name" value="SurA_N"/>
</dbReference>
<dbReference type="InterPro" id="IPR050280">
    <property type="entry name" value="OMP_Chaperone_SurA"/>
</dbReference>
<gene>
    <name evidence="7" type="primary">surA</name>
    <name evidence="9" type="ORF">A10D4_00235</name>
</gene>
<dbReference type="InterPro" id="IPR046357">
    <property type="entry name" value="PPIase_dom_sf"/>
</dbReference>
<dbReference type="SUPFAM" id="SSF109998">
    <property type="entry name" value="Triger factor/SurA peptide-binding domain-like"/>
    <property type="match status" value="1"/>
</dbReference>
<sequence length="429" mass="48252" precursor="true">MRTLLQCIVAVGLTLTSSAYALQERLVDEVAIVVNDGVVLESEIDQLVAYVKNNAQKNNQSLPRDEVLRTQASERLILQTIQMQMAERMGIQISDAQLDQTLANIARDQNATLDEMREDVTADGTSWSSYRENIRTELIAGEVQRAQVRRRVYITPQEVNNLVQLIENSGDNQVEYNLGHILISIPESANPEQLAASRQRAESVLERLKNGENFAELAITASSGSKALEGGDLGWMSANEMPTLFAEVVNGKRKGDLVGPLRSGVGFHILKVQDTRGQQTVEIEEVKSRHILIQPSVILSDERAREMLNNYRQQILDGEADFAELARKNSADTGSASRGGELGWSRPEAYAPEFKQKVESLPIGEISEPFHTQFGWHIVQVEERRTQDATAESKQDRAYQMLFSRKYREELDNWMQEIRDQAYVHVVAE</sequence>
<dbReference type="GO" id="GO:0042277">
    <property type="term" value="F:peptide binding"/>
    <property type="evidence" value="ECO:0007669"/>
    <property type="project" value="InterPro"/>
</dbReference>
<evidence type="ECO:0000313" key="9">
    <source>
        <dbReference type="EMBL" id="EKE87477.1"/>
    </source>
</evidence>